<dbReference type="AlphaFoldDB" id="A0A1F5JLY6"/>
<reference evidence="2 3" key="1">
    <citation type="journal article" date="2016" name="Nat. Commun.">
        <title>Thousands of microbial genomes shed light on interconnected biogeochemical processes in an aquifer system.</title>
        <authorList>
            <person name="Anantharaman K."/>
            <person name="Brown C.T."/>
            <person name="Hug L.A."/>
            <person name="Sharon I."/>
            <person name="Castelle C.J."/>
            <person name="Probst A.J."/>
            <person name="Thomas B.C."/>
            <person name="Singh A."/>
            <person name="Wilkins M.J."/>
            <person name="Karaoz U."/>
            <person name="Brodie E.L."/>
            <person name="Williams K.H."/>
            <person name="Hubbard S.S."/>
            <person name="Banfield J.F."/>
        </authorList>
    </citation>
    <scope>NUCLEOTIDE SEQUENCE [LARGE SCALE GENOMIC DNA]</scope>
</reference>
<sequence>MLLSILRKRKTVDGVPTFSFHERRSLKRKGGETMELKRKIAAVVTSGALLFSSFATPAFAATTIEISGNGTYSNNDATVTTTNTTTVVQSNDANISNNVDVDADTGKNDANDNTGGDVSIETGDVDTEVTVSNTVNSNSANVDCCPTGDTEVLISGNGSDSTNKVKLDQDTDTTLFQDNDAYIYNKVDVDGNTGKNDANDNTGGSVEVTTGDVDTKVAISNAGNVNSAQIGDDSSGGGSVSAWITGNGTGSYNKIKLDLDNSTFLAQSNNAYIHNDVDVDGNTGKNDANDNTGGDVMIDTGDVDVDVDVDNMVNFNVADVDCGCLLSDLLAKISGNGSDSENKIKAYLDESLTVFQDNCAEENDGPYSEGNRDKCGLDNDVDVDADTGKNDAEDNTGTPEGDPSVETGNADVDVNLDNSGNVNVFGEAGDLELPDFDFDFDLDISLDLSDLLSALLGLLG</sequence>
<evidence type="ECO:0000313" key="3">
    <source>
        <dbReference type="Proteomes" id="UP000177555"/>
    </source>
</evidence>
<evidence type="ECO:0000313" key="2">
    <source>
        <dbReference type="EMBL" id="OGE29657.1"/>
    </source>
</evidence>
<protein>
    <submittedName>
        <fullName evidence="2">Uncharacterized protein</fullName>
    </submittedName>
</protein>
<name>A0A1F5JLY6_9BACT</name>
<dbReference type="EMBL" id="MFCP01000003">
    <property type="protein sequence ID" value="OGE29657.1"/>
    <property type="molecule type" value="Genomic_DNA"/>
</dbReference>
<comment type="caution">
    <text evidence="2">The sequence shown here is derived from an EMBL/GenBank/DDBJ whole genome shotgun (WGS) entry which is preliminary data.</text>
</comment>
<organism evidence="2 3">
    <name type="scientific">Candidatus Daviesbacteria bacterium RIFCSPHIGHO2_01_FULL_40_11</name>
    <dbReference type="NCBI Taxonomy" id="1797762"/>
    <lineage>
        <taxon>Bacteria</taxon>
        <taxon>Candidatus Daviesiibacteriota</taxon>
    </lineage>
</organism>
<feature type="region of interest" description="Disordered" evidence="1">
    <location>
        <begin position="360"/>
        <end position="411"/>
    </location>
</feature>
<evidence type="ECO:0000256" key="1">
    <source>
        <dbReference type="SAM" id="MobiDB-lite"/>
    </source>
</evidence>
<proteinExistence type="predicted"/>
<feature type="region of interest" description="Disordered" evidence="1">
    <location>
        <begin position="96"/>
        <end position="119"/>
    </location>
</feature>
<gene>
    <name evidence="2" type="ORF">A2867_02265</name>
</gene>
<accession>A0A1F5JLY6</accession>
<dbReference type="Proteomes" id="UP000177555">
    <property type="component" value="Unassembled WGS sequence"/>
</dbReference>